<dbReference type="GO" id="GO:0005886">
    <property type="term" value="C:plasma membrane"/>
    <property type="evidence" value="ECO:0007669"/>
    <property type="project" value="TreeGrafter"/>
</dbReference>
<comment type="caution">
    <text evidence="5">The sequence shown here is derived from an EMBL/GenBank/DDBJ whole genome shotgun (WGS) entry which is preliminary data.</text>
</comment>
<evidence type="ECO:0000259" key="3">
    <source>
        <dbReference type="PROSITE" id="PS51831"/>
    </source>
</evidence>
<feature type="domain" description="HD" evidence="3">
    <location>
        <begin position="44"/>
        <end position="142"/>
    </location>
</feature>
<comment type="pathway">
    <text evidence="1">Purine metabolism.</text>
</comment>
<dbReference type="InterPro" id="IPR043519">
    <property type="entry name" value="NT_sf"/>
</dbReference>
<dbReference type="PROSITE" id="PS51831">
    <property type="entry name" value="HD"/>
    <property type="match status" value="1"/>
</dbReference>
<dbReference type="CDD" id="cd01668">
    <property type="entry name" value="TGS_RSH"/>
    <property type="match status" value="1"/>
</dbReference>
<dbReference type="InterPro" id="IPR004095">
    <property type="entry name" value="TGS"/>
</dbReference>
<evidence type="ECO:0000313" key="6">
    <source>
        <dbReference type="Proteomes" id="UP000178264"/>
    </source>
</evidence>
<dbReference type="FunFam" id="1.10.3210.10:FF:000001">
    <property type="entry name" value="GTP pyrophosphokinase RelA"/>
    <property type="match status" value="1"/>
</dbReference>
<comment type="function">
    <text evidence="2">In eubacteria ppGpp (guanosine 3'-diphosphate 5'-diphosphate) is a mediator of the stringent response that coordinates a variety of cellular activities in response to changes in nutritional abundance.</text>
</comment>
<dbReference type="PANTHER" id="PTHR21262:SF31">
    <property type="entry name" value="GTP PYROPHOSPHOKINASE"/>
    <property type="match status" value="1"/>
</dbReference>
<evidence type="ECO:0000259" key="4">
    <source>
        <dbReference type="PROSITE" id="PS51880"/>
    </source>
</evidence>
<evidence type="ECO:0008006" key="7">
    <source>
        <dbReference type="Google" id="ProtNLM"/>
    </source>
</evidence>
<dbReference type="FunFam" id="3.10.20.30:FF:000002">
    <property type="entry name" value="GTP pyrophosphokinase (RelA/SpoT)"/>
    <property type="match status" value="1"/>
</dbReference>
<dbReference type="NCBIfam" id="TIGR00691">
    <property type="entry name" value="spoT_relA"/>
    <property type="match status" value="1"/>
</dbReference>
<dbReference type="InterPro" id="IPR007685">
    <property type="entry name" value="RelA_SpoT"/>
</dbReference>
<dbReference type="InterPro" id="IPR012675">
    <property type="entry name" value="Beta-grasp_dom_sf"/>
</dbReference>
<dbReference type="Pfam" id="PF04607">
    <property type="entry name" value="RelA_SpoT"/>
    <property type="match status" value="1"/>
</dbReference>
<dbReference type="SUPFAM" id="SSF81271">
    <property type="entry name" value="TGS-like"/>
    <property type="match status" value="1"/>
</dbReference>
<organism evidence="5 6">
    <name type="scientific">Candidatus Uhrbacteria bacterium RIFCSPLOWO2_02_FULL_49_11</name>
    <dbReference type="NCBI Taxonomy" id="1802409"/>
    <lineage>
        <taxon>Bacteria</taxon>
        <taxon>Candidatus Uhriibacteriota</taxon>
    </lineage>
</organism>
<proteinExistence type="inferred from homology"/>
<protein>
    <recommendedName>
        <fullName evidence="7">TGS domain-containing protein</fullName>
    </recommendedName>
</protein>
<dbReference type="SUPFAM" id="SSF81301">
    <property type="entry name" value="Nucleotidyltransferase"/>
    <property type="match status" value="1"/>
</dbReference>
<dbReference type="InterPro" id="IPR033655">
    <property type="entry name" value="TGS_RelA/SpoT"/>
</dbReference>
<feature type="domain" description="TGS" evidence="4">
    <location>
        <begin position="384"/>
        <end position="445"/>
    </location>
</feature>
<dbReference type="Pfam" id="PF13328">
    <property type="entry name" value="HD_4"/>
    <property type="match status" value="1"/>
</dbReference>
<dbReference type="CDD" id="cd05399">
    <property type="entry name" value="NT_Rel-Spo_like"/>
    <property type="match status" value="1"/>
</dbReference>
<dbReference type="AlphaFoldDB" id="A0A1F7VC86"/>
<evidence type="ECO:0000313" key="5">
    <source>
        <dbReference type="EMBL" id="OGL87614.1"/>
    </source>
</evidence>
<dbReference type="EMBL" id="MGER01000069">
    <property type="protein sequence ID" value="OGL87614.1"/>
    <property type="molecule type" value="Genomic_DNA"/>
</dbReference>
<evidence type="ECO:0000256" key="2">
    <source>
        <dbReference type="RuleBase" id="RU003847"/>
    </source>
</evidence>
<dbReference type="InterPro" id="IPR006674">
    <property type="entry name" value="HD_domain"/>
</dbReference>
<name>A0A1F7VC86_9BACT</name>
<dbReference type="InterPro" id="IPR004811">
    <property type="entry name" value="RelA/Spo_fam"/>
</dbReference>
<dbReference type="Gene3D" id="3.30.460.10">
    <property type="entry name" value="Beta Polymerase, domain 2"/>
    <property type="match status" value="1"/>
</dbReference>
<dbReference type="Gene3D" id="3.10.20.30">
    <property type="match status" value="1"/>
</dbReference>
<comment type="similarity">
    <text evidence="2">Belongs to the relA/spoT family.</text>
</comment>
<dbReference type="Proteomes" id="UP000178264">
    <property type="component" value="Unassembled WGS sequence"/>
</dbReference>
<dbReference type="SUPFAM" id="SSF109604">
    <property type="entry name" value="HD-domain/PDEase-like"/>
    <property type="match status" value="1"/>
</dbReference>
<dbReference type="PROSITE" id="PS51880">
    <property type="entry name" value="TGS"/>
    <property type="match status" value="1"/>
</dbReference>
<dbReference type="GO" id="GO:0015969">
    <property type="term" value="P:guanosine tetraphosphate metabolic process"/>
    <property type="evidence" value="ECO:0007669"/>
    <property type="project" value="InterPro"/>
</dbReference>
<reference evidence="5 6" key="1">
    <citation type="journal article" date="2016" name="Nat. Commun.">
        <title>Thousands of microbial genomes shed light on interconnected biogeochemical processes in an aquifer system.</title>
        <authorList>
            <person name="Anantharaman K."/>
            <person name="Brown C.T."/>
            <person name="Hug L.A."/>
            <person name="Sharon I."/>
            <person name="Castelle C.J."/>
            <person name="Probst A.J."/>
            <person name="Thomas B.C."/>
            <person name="Singh A."/>
            <person name="Wilkins M.J."/>
            <person name="Karaoz U."/>
            <person name="Brodie E.L."/>
            <person name="Williams K.H."/>
            <person name="Hubbard S.S."/>
            <person name="Banfield J.F."/>
        </authorList>
    </citation>
    <scope>NUCLEOTIDE SEQUENCE [LARGE SCALE GENOMIC DNA]</scope>
</reference>
<sequence length="489" mass="56494">MNLNGLLHEIKKLHPEADLARVERAFEFMQKAHEGQKRLSGDPYYMHPLQIAIRLAQMDMDLPTIIAGLLHDVPENTAVTLEEIEREFGEEVARLVDGVTKLGKIKYRGMERYAENLRKMFVAIAKDVRVIFIKFADRINNLHTLKVLPPVKQQRIAQETIEIYAPTANRLGMGELRSELEDLAFPFAYPEEYEWLKKIAAEPMATKAKIADKMIHEVGKLLDTNHVAAVSVHGRVKHLFSLYKKLLKKDRDLNKIYDMVAIRIIVKEVRDCYQVLGLLHSIWRPMPGRIKDYIAQPKPNGYQSLHTTIFNNDGQIVELQIRTEAMHDFAEYGIAAHWYSKEAGTGKKIPKEHLEWLQRIINLQKEFTSDETYVENLKITLFRDRIFVFTPKGDVINLPEGATPIDLAYHIHTELGHHAGGAYINEKIATLDTSLKSGDMVQIIQDKNRKGPSEDWITIVQTKMAREKIQDYIRRQRRLNLFNLFSRKT</sequence>
<accession>A0A1F7VC86</accession>
<gene>
    <name evidence="5" type="ORF">A3I42_04230</name>
</gene>
<dbReference type="InterPro" id="IPR012676">
    <property type="entry name" value="TGS-like"/>
</dbReference>
<dbReference type="SMART" id="SM00954">
    <property type="entry name" value="RelA_SpoT"/>
    <property type="match status" value="1"/>
</dbReference>
<dbReference type="PANTHER" id="PTHR21262">
    <property type="entry name" value="GUANOSINE-3',5'-BIS DIPHOSPHATE 3'-PYROPHOSPHOHYDROLASE"/>
    <property type="match status" value="1"/>
</dbReference>
<dbReference type="Pfam" id="PF02824">
    <property type="entry name" value="TGS"/>
    <property type="match status" value="1"/>
</dbReference>
<dbReference type="FunFam" id="3.30.460.10:FF:000001">
    <property type="entry name" value="GTP pyrophosphokinase RelA"/>
    <property type="match status" value="1"/>
</dbReference>
<evidence type="ECO:0000256" key="1">
    <source>
        <dbReference type="ARBA" id="ARBA00025704"/>
    </source>
</evidence>
<dbReference type="Gene3D" id="1.10.3210.10">
    <property type="entry name" value="Hypothetical protein af1432"/>
    <property type="match status" value="1"/>
</dbReference>